<accession>A0A1B6NT94</accession>
<protein>
    <submittedName>
        <fullName evidence="1">Secreted protein</fullName>
    </submittedName>
</protein>
<evidence type="ECO:0000313" key="1">
    <source>
        <dbReference type="EMBL" id="KTF06548.1"/>
    </source>
</evidence>
<name>A0A1B6NT94_9ZZZZ</name>
<comment type="caution">
    <text evidence="1">The sequence shown here is derived from an EMBL/GenBank/DDBJ whole genome shotgun (WGS) entry which is preliminary data.</text>
</comment>
<organism evidence="1">
    <name type="scientific">marine sediment metagenome</name>
    <dbReference type="NCBI Taxonomy" id="412755"/>
    <lineage>
        <taxon>unclassified sequences</taxon>
        <taxon>metagenomes</taxon>
        <taxon>ecological metagenomes</taxon>
    </lineage>
</organism>
<sequence>MTLSAAHKSSISAMLGSTLPLGAESGAFKDSRIEVTESFKRLPSISSHE</sequence>
<reference evidence="1" key="1">
    <citation type="submission" date="2013-11" db="EMBL/GenBank/DDBJ databases">
        <title>Microbial diversity, functional groups and degradation webs in Northern and Southern Mediterranean and Red Sea marine crude oil polluted sites.</title>
        <authorList>
            <person name="Daffonchio D."/>
            <person name="Mapelli F."/>
            <person name="Ferrer M."/>
            <person name="Richter M."/>
            <person name="Cherif A."/>
            <person name="Malkawi H.I."/>
            <person name="Yakimov M.M."/>
            <person name="Abdel-Fattah Y.R."/>
            <person name="Blaghen M."/>
            <person name="Golyshin P.N."/>
            <person name="Kalogerakis N."/>
            <person name="Boon N."/>
            <person name="Magagnini M."/>
            <person name="Fava F."/>
        </authorList>
    </citation>
    <scope>NUCLEOTIDE SEQUENCE</scope>
</reference>
<dbReference type="AlphaFoldDB" id="A0A1B6NT94"/>
<dbReference type="EMBL" id="AYSL01001087">
    <property type="protein sequence ID" value="KTF06548.1"/>
    <property type="molecule type" value="Genomic_DNA"/>
</dbReference>
<gene>
    <name evidence="1" type="ORF">MGSAQ_001956</name>
</gene>
<proteinExistence type="predicted"/>